<gene>
    <name evidence="2" type="ORF">PVK06_004389</name>
</gene>
<keyword evidence="3" id="KW-1185">Reference proteome</keyword>
<protein>
    <recommendedName>
        <fullName evidence="1">Aminotransferase-like plant mobile domain-containing protein</fullName>
    </recommendedName>
</protein>
<sequence length="90" mass="10807">MALAEIYNFVLQFVWMPYTDLRIQECVLEEFLANRSIWHVKVSLIVFATVEMHKFNRVMRQFGCTQCILQQLQELDDLHKNDMRGRPDED</sequence>
<dbReference type="InterPro" id="IPR019557">
    <property type="entry name" value="AminoTfrase-like_pln_mobile"/>
</dbReference>
<dbReference type="Proteomes" id="UP001358586">
    <property type="component" value="Chromosome 2"/>
</dbReference>
<feature type="domain" description="Aminotransferase-like plant mobile" evidence="1">
    <location>
        <begin position="12"/>
        <end position="81"/>
    </location>
</feature>
<comment type="caution">
    <text evidence="2">The sequence shown here is derived from an EMBL/GenBank/DDBJ whole genome shotgun (WGS) entry which is preliminary data.</text>
</comment>
<organism evidence="2 3">
    <name type="scientific">Gossypium arboreum</name>
    <name type="common">Tree cotton</name>
    <name type="synonym">Gossypium nanking</name>
    <dbReference type="NCBI Taxonomy" id="29729"/>
    <lineage>
        <taxon>Eukaryota</taxon>
        <taxon>Viridiplantae</taxon>
        <taxon>Streptophyta</taxon>
        <taxon>Embryophyta</taxon>
        <taxon>Tracheophyta</taxon>
        <taxon>Spermatophyta</taxon>
        <taxon>Magnoliopsida</taxon>
        <taxon>eudicotyledons</taxon>
        <taxon>Gunneridae</taxon>
        <taxon>Pentapetalae</taxon>
        <taxon>rosids</taxon>
        <taxon>malvids</taxon>
        <taxon>Malvales</taxon>
        <taxon>Malvaceae</taxon>
        <taxon>Malvoideae</taxon>
        <taxon>Gossypium</taxon>
    </lineage>
</organism>
<evidence type="ECO:0000313" key="3">
    <source>
        <dbReference type="Proteomes" id="UP001358586"/>
    </source>
</evidence>
<reference evidence="2 3" key="1">
    <citation type="submission" date="2023-03" db="EMBL/GenBank/DDBJ databases">
        <title>WGS of Gossypium arboreum.</title>
        <authorList>
            <person name="Yu D."/>
        </authorList>
    </citation>
    <scope>NUCLEOTIDE SEQUENCE [LARGE SCALE GENOMIC DNA]</scope>
    <source>
        <tissue evidence="2">Leaf</tissue>
    </source>
</reference>
<evidence type="ECO:0000313" key="2">
    <source>
        <dbReference type="EMBL" id="KAK5842061.1"/>
    </source>
</evidence>
<accession>A0ABR0QSS5</accession>
<evidence type="ECO:0000259" key="1">
    <source>
        <dbReference type="Pfam" id="PF10536"/>
    </source>
</evidence>
<dbReference type="EMBL" id="JARKNE010000002">
    <property type="protein sequence ID" value="KAK5842061.1"/>
    <property type="molecule type" value="Genomic_DNA"/>
</dbReference>
<dbReference type="PANTHER" id="PTHR46033">
    <property type="entry name" value="PROTEIN MAIN-LIKE 2"/>
    <property type="match status" value="1"/>
</dbReference>
<dbReference type="PANTHER" id="PTHR46033:SF8">
    <property type="entry name" value="PROTEIN MAINTENANCE OF MERISTEMS-LIKE"/>
    <property type="match status" value="1"/>
</dbReference>
<proteinExistence type="predicted"/>
<dbReference type="Pfam" id="PF10536">
    <property type="entry name" value="PMD"/>
    <property type="match status" value="1"/>
</dbReference>
<dbReference type="InterPro" id="IPR044824">
    <property type="entry name" value="MAIN-like"/>
</dbReference>
<name>A0ABR0QSS5_GOSAR</name>